<dbReference type="Gene3D" id="1.10.150.240">
    <property type="entry name" value="Putative phosphatase, domain 2"/>
    <property type="match status" value="1"/>
</dbReference>
<evidence type="ECO:0000256" key="3">
    <source>
        <dbReference type="ARBA" id="ARBA00004818"/>
    </source>
</evidence>
<dbReference type="PANTHER" id="PTHR43434">
    <property type="entry name" value="PHOSPHOGLYCOLATE PHOSPHATASE"/>
    <property type="match status" value="1"/>
</dbReference>
<keyword evidence="9 10" id="KW-0119">Carbohydrate metabolism</keyword>
<accession>Q5H4V2</accession>
<dbReference type="EC" id="3.1.3.18" evidence="5 10"/>
<gene>
    <name evidence="10 12" type="primary">gph</name>
    <name evidence="12" type="ordered locus">XOO0764</name>
</gene>
<dbReference type="SFLD" id="SFLDG01135">
    <property type="entry name" value="C1.5.6:_HAD__Beta-PGM__Phospha"/>
    <property type="match status" value="1"/>
</dbReference>
<dbReference type="KEGG" id="xoo:XOO0764"/>
<dbReference type="GO" id="GO:0005975">
    <property type="term" value="P:carbohydrate metabolic process"/>
    <property type="evidence" value="ECO:0007669"/>
    <property type="project" value="InterPro"/>
</dbReference>
<feature type="compositionally biased region" description="Polar residues" evidence="11">
    <location>
        <begin position="13"/>
        <end position="22"/>
    </location>
</feature>
<dbReference type="NCBIfam" id="TIGR01509">
    <property type="entry name" value="HAD-SF-IA-v3"/>
    <property type="match status" value="1"/>
</dbReference>
<protein>
    <recommendedName>
        <fullName evidence="5 10">Phosphoglycolate phosphatase</fullName>
        <shortName evidence="10">PGP</shortName>
        <shortName evidence="10">PGPase</shortName>
        <ecNumber evidence="5 10">3.1.3.18</ecNumber>
    </recommendedName>
</protein>
<comment type="pathway">
    <text evidence="3 10">Organic acid metabolism; glycolate biosynthesis; glycolate from 2-phosphoglycolate: step 1/1.</text>
</comment>
<dbReference type="Gene3D" id="3.40.50.1000">
    <property type="entry name" value="HAD superfamily/HAD-like"/>
    <property type="match status" value="1"/>
</dbReference>
<evidence type="ECO:0000256" key="8">
    <source>
        <dbReference type="ARBA" id="ARBA00022842"/>
    </source>
</evidence>
<sequence length="263" mass="28240">MPSTGHDGLHMSLTVSTRSANNPKRSTVCALHPALRTLRLPTHEAVRMFPYSLVIFDLDGTLVDSAPNIAEALNGTLQELGLQQFSEARIRSWIGEGVHVLLATALRDVGSTRNVDAAMPVMMRHYEASLLHNPPLYPGVAEALAGLRDAGATLALCTNKPSRFIAPLLDHLGIAAHFSSVLGGDSLPQRKPDPAPLLQLARHFQRSPQHCLMVGDSATDAAAANAANMPLAMVRYGYLRGFDVQTSGAVAIIDDMRELLALK</sequence>
<dbReference type="Proteomes" id="UP000006735">
    <property type="component" value="Chromosome"/>
</dbReference>
<comment type="function">
    <text evidence="10">Specifically catalyzes the dephosphorylation of 2-phosphoglycolate. Is involved in the dissimilation of the intracellular 2-phosphoglycolate formed during the DNA repair of 3'-phosphoglycolate ends, a major class of DNA lesions induced by oxidative stress.</text>
</comment>
<dbReference type="PANTHER" id="PTHR43434:SF1">
    <property type="entry name" value="PHOSPHOGLYCOLATE PHOSPHATASE"/>
    <property type="match status" value="1"/>
</dbReference>
<dbReference type="SFLD" id="SFLDS00003">
    <property type="entry name" value="Haloacid_Dehalogenase"/>
    <property type="match status" value="1"/>
</dbReference>
<keyword evidence="7 10" id="KW-0378">Hydrolase</keyword>
<dbReference type="InterPro" id="IPR050155">
    <property type="entry name" value="HAD-like_hydrolase_sf"/>
</dbReference>
<dbReference type="PRINTS" id="PR00413">
    <property type="entry name" value="HADHALOGNASE"/>
</dbReference>
<evidence type="ECO:0000256" key="4">
    <source>
        <dbReference type="ARBA" id="ARBA00006171"/>
    </source>
</evidence>
<feature type="region of interest" description="Disordered" evidence="11">
    <location>
        <begin position="1"/>
        <end position="22"/>
    </location>
</feature>
<dbReference type="InterPro" id="IPR041492">
    <property type="entry name" value="HAD_2"/>
</dbReference>
<dbReference type="GO" id="GO:0046295">
    <property type="term" value="P:glycolate biosynthetic process"/>
    <property type="evidence" value="ECO:0007669"/>
    <property type="project" value="UniProtKB-UniRule"/>
</dbReference>
<reference evidence="12 13" key="1">
    <citation type="journal article" date="2005" name="Nucleic Acids Res.">
        <title>The genome sequence of Xanthomonas oryzae pathovar oryzae KACC10331, the bacterial blight pathogen of rice.</title>
        <authorList>
            <person name="Lee B.M."/>
            <person name="Park Y.J."/>
            <person name="Park D.S."/>
            <person name="Kang H.W."/>
            <person name="Kim J.G."/>
            <person name="Song E.S."/>
            <person name="Park I.C."/>
            <person name="Yoon U.H."/>
            <person name="Hahn J.H."/>
            <person name="Koo B.S."/>
            <person name="Lee G.B."/>
            <person name="Kim H."/>
            <person name="Park H.S."/>
            <person name="Yoon K.O."/>
            <person name="Kim J.H."/>
            <person name="Jung C.H."/>
            <person name="Koh N.H."/>
            <person name="Seo J.S."/>
            <person name="Go S.J."/>
        </authorList>
    </citation>
    <scope>NUCLEOTIDE SEQUENCE [LARGE SCALE GENOMIC DNA]</scope>
    <source>
        <strain evidence="13">KACC10331 / KXO85</strain>
    </source>
</reference>
<dbReference type="FunFam" id="3.40.50.1000:FF:000022">
    <property type="entry name" value="Phosphoglycolate phosphatase"/>
    <property type="match status" value="1"/>
</dbReference>
<evidence type="ECO:0000256" key="1">
    <source>
        <dbReference type="ARBA" id="ARBA00000830"/>
    </source>
</evidence>
<evidence type="ECO:0000256" key="2">
    <source>
        <dbReference type="ARBA" id="ARBA00001946"/>
    </source>
</evidence>
<comment type="similarity">
    <text evidence="4 10">Belongs to the HAD-like hydrolase superfamily. CbbY/CbbZ/Gph/YieH family.</text>
</comment>
<dbReference type="GO" id="GO:0008967">
    <property type="term" value="F:phosphoglycolate phosphatase activity"/>
    <property type="evidence" value="ECO:0007669"/>
    <property type="project" value="UniProtKB-UniRule"/>
</dbReference>
<keyword evidence="13" id="KW-1185">Reference proteome</keyword>
<dbReference type="InterPro" id="IPR006439">
    <property type="entry name" value="HAD-SF_hydro_IA"/>
</dbReference>
<evidence type="ECO:0000313" key="13">
    <source>
        <dbReference type="Proteomes" id="UP000006735"/>
    </source>
</evidence>
<name>Q5H4V2_XANOR</name>
<evidence type="ECO:0000256" key="5">
    <source>
        <dbReference type="ARBA" id="ARBA00013078"/>
    </source>
</evidence>
<feature type="active site" description="Nucleophile" evidence="10">
    <location>
        <position position="57"/>
    </location>
</feature>
<evidence type="ECO:0000256" key="7">
    <source>
        <dbReference type="ARBA" id="ARBA00022801"/>
    </source>
</evidence>
<evidence type="ECO:0000256" key="10">
    <source>
        <dbReference type="HAMAP-Rule" id="MF_00495"/>
    </source>
</evidence>
<dbReference type="NCBIfam" id="TIGR01449">
    <property type="entry name" value="PGP_bact"/>
    <property type="match status" value="1"/>
</dbReference>
<evidence type="ECO:0000313" key="12">
    <source>
        <dbReference type="EMBL" id="AAW74018.1"/>
    </source>
</evidence>
<comment type="catalytic activity">
    <reaction evidence="1 10">
        <text>2-phosphoglycolate + H2O = glycolate + phosphate</text>
        <dbReference type="Rhea" id="RHEA:14369"/>
        <dbReference type="ChEBI" id="CHEBI:15377"/>
        <dbReference type="ChEBI" id="CHEBI:29805"/>
        <dbReference type="ChEBI" id="CHEBI:43474"/>
        <dbReference type="ChEBI" id="CHEBI:58033"/>
        <dbReference type="EC" id="3.1.3.18"/>
    </reaction>
</comment>
<dbReference type="SUPFAM" id="SSF56784">
    <property type="entry name" value="HAD-like"/>
    <property type="match status" value="1"/>
</dbReference>
<dbReference type="InterPro" id="IPR023214">
    <property type="entry name" value="HAD_sf"/>
</dbReference>
<comment type="cofactor">
    <cofactor evidence="2 10">
        <name>Mg(2+)</name>
        <dbReference type="ChEBI" id="CHEBI:18420"/>
    </cofactor>
</comment>
<dbReference type="UniPathway" id="UPA00865">
    <property type="reaction ID" value="UER00834"/>
</dbReference>
<dbReference type="STRING" id="291331.XOO0764"/>
<dbReference type="InterPro" id="IPR037512">
    <property type="entry name" value="PGPase_prok"/>
</dbReference>
<evidence type="ECO:0000256" key="11">
    <source>
        <dbReference type="SAM" id="MobiDB-lite"/>
    </source>
</evidence>
<feature type="binding site" evidence="10">
    <location>
        <position position="57"/>
    </location>
    <ligand>
        <name>Mg(2+)</name>
        <dbReference type="ChEBI" id="CHEBI:18420"/>
    </ligand>
</feature>
<feature type="binding site" evidence="10">
    <location>
        <position position="216"/>
    </location>
    <ligand>
        <name>Mg(2+)</name>
        <dbReference type="ChEBI" id="CHEBI:18420"/>
    </ligand>
</feature>
<dbReference type="Pfam" id="PF13419">
    <property type="entry name" value="HAD_2"/>
    <property type="match status" value="1"/>
</dbReference>
<evidence type="ECO:0000256" key="6">
    <source>
        <dbReference type="ARBA" id="ARBA00022723"/>
    </source>
</evidence>
<dbReference type="GO" id="GO:0006281">
    <property type="term" value="P:DNA repair"/>
    <property type="evidence" value="ECO:0007669"/>
    <property type="project" value="TreeGrafter"/>
</dbReference>
<dbReference type="NCBIfam" id="TIGR01549">
    <property type="entry name" value="HAD-SF-IA-v1"/>
    <property type="match status" value="1"/>
</dbReference>
<dbReference type="HOGENOM" id="CLU_045011_19_1_6"/>
<dbReference type="InterPro" id="IPR023198">
    <property type="entry name" value="PGP-like_dom2"/>
</dbReference>
<keyword evidence="6 10" id="KW-0479">Metal-binding</keyword>
<dbReference type="SFLD" id="SFLDG01129">
    <property type="entry name" value="C1.5:_HAD__Beta-PGM__Phosphata"/>
    <property type="match status" value="1"/>
</dbReference>
<feature type="binding site" evidence="10">
    <location>
        <position position="59"/>
    </location>
    <ligand>
        <name>Mg(2+)</name>
        <dbReference type="ChEBI" id="CHEBI:18420"/>
    </ligand>
</feature>
<dbReference type="CDD" id="cd16417">
    <property type="entry name" value="HAD_PGPase"/>
    <property type="match status" value="1"/>
</dbReference>
<dbReference type="EMBL" id="AE013598">
    <property type="protein sequence ID" value="AAW74018.1"/>
    <property type="molecule type" value="Genomic_DNA"/>
</dbReference>
<keyword evidence="8 10" id="KW-0460">Magnesium</keyword>
<proteinExistence type="inferred from homology"/>
<dbReference type="GO" id="GO:0005829">
    <property type="term" value="C:cytosol"/>
    <property type="evidence" value="ECO:0007669"/>
    <property type="project" value="TreeGrafter"/>
</dbReference>
<dbReference type="GO" id="GO:0046872">
    <property type="term" value="F:metal ion binding"/>
    <property type="evidence" value="ECO:0007669"/>
    <property type="project" value="UniProtKB-KW"/>
</dbReference>
<dbReference type="AlphaFoldDB" id="Q5H4V2"/>
<organism evidence="12 13">
    <name type="scientific">Xanthomonas oryzae pv. oryzae (strain KACC10331 / KXO85)</name>
    <dbReference type="NCBI Taxonomy" id="291331"/>
    <lineage>
        <taxon>Bacteria</taxon>
        <taxon>Pseudomonadati</taxon>
        <taxon>Pseudomonadota</taxon>
        <taxon>Gammaproteobacteria</taxon>
        <taxon>Lysobacterales</taxon>
        <taxon>Lysobacteraceae</taxon>
        <taxon>Xanthomonas</taxon>
    </lineage>
</organism>
<dbReference type="HAMAP" id="MF_00495">
    <property type="entry name" value="GPH_hydrolase_bact"/>
    <property type="match status" value="1"/>
</dbReference>
<evidence type="ECO:0000256" key="9">
    <source>
        <dbReference type="ARBA" id="ARBA00023277"/>
    </source>
</evidence>
<dbReference type="InterPro" id="IPR036412">
    <property type="entry name" value="HAD-like_sf"/>
</dbReference>